<evidence type="ECO:0000313" key="2">
    <source>
        <dbReference type="Proteomes" id="UP001145114"/>
    </source>
</evidence>
<accession>A0ACC1HJ30</accession>
<reference evidence="1" key="1">
    <citation type="submission" date="2022-06" db="EMBL/GenBank/DDBJ databases">
        <title>Phylogenomic reconstructions and comparative analyses of Kickxellomycotina fungi.</title>
        <authorList>
            <person name="Reynolds N.K."/>
            <person name="Stajich J.E."/>
            <person name="Barry K."/>
            <person name="Grigoriev I.V."/>
            <person name="Crous P."/>
            <person name="Smith M.E."/>
        </authorList>
    </citation>
    <scope>NUCLEOTIDE SEQUENCE</scope>
    <source>
        <strain evidence="1">RSA 2271</strain>
    </source>
</reference>
<protein>
    <submittedName>
        <fullName evidence="1">Uncharacterized protein</fullName>
    </submittedName>
</protein>
<gene>
    <name evidence="1" type="ORF">EV182_000651</name>
</gene>
<dbReference type="Proteomes" id="UP001145114">
    <property type="component" value="Unassembled WGS sequence"/>
</dbReference>
<name>A0ACC1HJ30_9FUNG</name>
<keyword evidence="2" id="KW-1185">Reference proteome</keyword>
<proteinExistence type="predicted"/>
<dbReference type="EMBL" id="JAMZIH010005184">
    <property type="protein sequence ID" value="KAJ1675753.1"/>
    <property type="molecule type" value="Genomic_DNA"/>
</dbReference>
<comment type="caution">
    <text evidence="1">The sequence shown here is derived from an EMBL/GenBank/DDBJ whole genome shotgun (WGS) entry which is preliminary data.</text>
</comment>
<organism evidence="1 2">
    <name type="scientific">Spiromyces aspiralis</name>
    <dbReference type="NCBI Taxonomy" id="68401"/>
    <lineage>
        <taxon>Eukaryota</taxon>
        <taxon>Fungi</taxon>
        <taxon>Fungi incertae sedis</taxon>
        <taxon>Zoopagomycota</taxon>
        <taxon>Kickxellomycotina</taxon>
        <taxon>Kickxellomycetes</taxon>
        <taxon>Kickxellales</taxon>
        <taxon>Kickxellaceae</taxon>
        <taxon>Spiromyces</taxon>
    </lineage>
</organism>
<sequence length="329" mass="38499">MSEKKELYEQTSQYLHWRFTNEELARIRETNNRVAVERARENLAKEAQLRAQAAAGGDASSQTKHQFLSVDDELTLIDYYQQSITTYARLYNLPDQVKATAITFFKRFYVHNTVMDYPPKNIMATCVYLATKTENSFISIDDFVKPLAKSKITNEDVLRYEFVVSQSLQFEFAVHHPYRPAYGLYLDMQAYVQDLETLRRTFEAVKHYIQRSLHTDLCFHYMPSQIALAAWRLAASDTQLDIDQYLTAKFDAKSLNTLYQITDTIQDIIRVYQPAQKDTVREIDRRLFFTRNPAKNPQSLLYQKLQREEMESSNSPVKERPLDADDVFS</sequence>
<evidence type="ECO:0000313" key="1">
    <source>
        <dbReference type="EMBL" id="KAJ1675753.1"/>
    </source>
</evidence>